<evidence type="ECO:0000313" key="1">
    <source>
        <dbReference type="EMBL" id="AEX62879.1"/>
    </source>
</evidence>
<name>H2EEQ6_9VIRU</name>
<dbReference type="EMBL" id="JN885998">
    <property type="protein sequence ID" value="AEX62879.1"/>
    <property type="molecule type" value="Genomic_DNA"/>
</dbReference>
<protein>
    <submittedName>
        <fullName evidence="1">Uncharacterized protein</fullName>
    </submittedName>
</protein>
<sequence>MSSINMLFYSNNCEGSKLLLAMFQTENLTRYFHLICTDNNPRLPSYVKVTPTMIIHGIPTPYVAGDAFAWLAKIKQYKYIMSMQKMGQAQQQYLQNITGNTNDNNILGFSEAEMNAMSDIFSFFSKNITQECQDALPQVFVNYNNLGNEKIFTPPLEDGKYRITKDSKCKLDTKTQKDLHNKLELERKKQDELFKQSIENFKQQFNKN</sequence>
<gene>
    <name evidence="1" type="ORF">mv_L674</name>
</gene>
<accession>H2EEQ6</accession>
<organism evidence="1">
    <name type="scientific">Moumouvirus sp. 'Monve'</name>
    <dbReference type="NCBI Taxonomy" id="1128131"/>
    <lineage>
        <taxon>Viruses</taxon>
        <taxon>Varidnaviria</taxon>
        <taxon>Bamfordvirae</taxon>
        <taxon>Nucleocytoviricota</taxon>
        <taxon>Megaviricetes</taxon>
        <taxon>Imitervirales</taxon>
        <taxon>Mimiviridae</taxon>
        <taxon>Megamimivirinae</taxon>
        <taxon>Moumouvirus</taxon>
    </lineage>
</organism>
<proteinExistence type="predicted"/>
<reference evidence="1" key="1">
    <citation type="submission" date="2011-10" db="EMBL/GenBank/DDBJ databases">
        <title>Provirophages and transpovirons: unique mobilome of giant viruses.</title>
        <authorList>
            <person name="Desnues C."/>
            <person name="LaScola B."/>
            <person name="Yutin N."/>
            <person name="Fournous G."/>
            <person name="Koonin E."/>
            <person name="Raoult D."/>
        </authorList>
    </citation>
    <scope>NUCLEOTIDE SEQUENCE</scope>
    <source>
        <strain evidence="1">Mv13-mv</strain>
    </source>
</reference>